<dbReference type="CDD" id="cd10917">
    <property type="entry name" value="CE4_NodB_like_6s_7s"/>
    <property type="match status" value="1"/>
</dbReference>
<dbReference type="InterPro" id="IPR050248">
    <property type="entry name" value="Polysacc_deacetylase_ArnD"/>
</dbReference>
<dbReference type="Gene3D" id="3.20.20.370">
    <property type="entry name" value="Glycoside hydrolase/deacetylase"/>
    <property type="match status" value="1"/>
</dbReference>
<dbReference type="GO" id="GO:0016810">
    <property type="term" value="F:hydrolase activity, acting on carbon-nitrogen (but not peptide) bonds"/>
    <property type="evidence" value="ECO:0007669"/>
    <property type="project" value="InterPro"/>
</dbReference>
<dbReference type="GO" id="GO:0016020">
    <property type="term" value="C:membrane"/>
    <property type="evidence" value="ECO:0007669"/>
    <property type="project" value="TreeGrafter"/>
</dbReference>
<dbReference type="GO" id="GO:0005975">
    <property type="term" value="P:carbohydrate metabolic process"/>
    <property type="evidence" value="ECO:0007669"/>
    <property type="project" value="InterPro"/>
</dbReference>
<gene>
    <name evidence="4" type="ORF">ENS31_08895</name>
</gene>
<dbReference type="Pfam" id="PF01522">
    <property type="entry name" value="Polysacc_deac_1"/>
    <property type="match status" value="1"/>
</dbReference>
<protein>
    <submittedName>
        <fullName evidence="4">Polysaccharide deacetylase family protein</fullName>
    </submittedName>
</protein>
<organism evidence="4">
    <name type="scientific">Ignavibacterium album</name>
    <dbReference type="NCBI Taxonomy" id="591197"/>
    <lineage>
        <taxon>Bacteria</taxon>
        <taxon>Pseudomonadati</taxon>
        <taxon>Ignavibacteriota</taxon>
        <taxon>Ignavibacteria</taxon>
        <taxon>Ignavibacteriales</taxon>
        <taxon>Ignavibacteriaceae</taxon>
        <taxon>Ignavibacterium</taxon>
    </lineage>
</organism>
<sequence>MKYKYNPPSIIKKIFNQFYWNTTNNKILLTFDDGPIPESTEIILSELSKHKIKALFFCVGDNIRKHPSLAKEILAEGHTIGNHTFNHKILKPLSYEDKIQQIQSFNHLMKEEFNYEVKYFRPPHGKFQLSTNNLLAQFNLQNVMWSLLTYDYKNNFELVKFAVTNFLNKNSIVVLHDSLKSKEIIRDSISFIADEAAKKNFSFGEPSECLK</sequence>
<name>A0A7V2ZKK4_9BACT</name>
<dbReference type="PANTHER" id="PTHR10587:SF133">
    <property type="entry name" value="CHITIN DEACETYLASE 1-RELATED"/>
    <property type="match status" value="1"/>
</dbReference>
<keyword evidence="2" id="KW-0378">Hydrolase</keyword>
<dbReference type="GO" id="GO:0046872">
    <property type="term" value="F:metal ion binding"/>
    <property type="evidence" value="ECO:0007669"/>
    <property type="project" value="UniProtKB-KW"/>
</dbReference>
<reference evidence="4" key="1">
    <citation type="journal article" date="2020" name="mSystems">
        <title>Genome- and Community-Level Interaction Insights into Carbon Utilization and Element Cycling Functions of Hydrothermarchaeota in Hydrothermal Sediment.</title>
        <authorList>
            <person name="Zhou Z."/>
            <person name="Liu Y."/>
            <person name="Xu W."/>
            <person name="Pan J."/>
            <person name="Luo Z.H."/>
            <person name="Li M."/>
        </authorList>
    </citation>
    <scope>NUCLEOTIDE SEQUENCE [LARGE SCALE GENOMIC DNA]</scope>
    <source>
        <strain evidence="4">SpSt-479</strain>
    </source>
</reference>
<dbReference type="SUPFAM" id="SSF88713">
    <property type="entry name" value="Glycoside hydrolase/deacetylase"/>
    <property type="match status" value="1"/>
</dbReference>
<dbReference type="InterPro" id="IPR002509">
    <property type="entry name" value="NODB_dom"/>
</dbReference>
<keyword evidence="1" id="KW-0479">Metal-binding</keyword>
<accession>A0A7V2ZKK4</accession>
<dbReference type="AlphaFoldDB" id="A0A7V2ZKK4"/>
<evidence type="ECO:0000313" key="4">
    <source>
        <dbReference type="EMBL" id="HFI91626.1"/>
    </source>
</evidence>
<feature type="domain" description="NodB homology" evidence="3">
    <location>
        <begin position="25"/>
        <end position="204"/>
    </location>
</feature>
<evidence type="ECO:0000259" key="3">
    <source>
        <dbReference type="PROSITE" id="PS51677"/>
    </source>
</evidence>
<dbReference type="PROSITE" id="PS51677">
    <property type="entry name" value="NODB"/>
    <property type="match status" value="1"/>
</dbReference>
<evidence type="ECO:0000256" key="2">
    <source>
        <dbReference type="ARBA" id="ARBA00022801"/>
    </source>
</evidence>
<dbReference type="InterPro" id="IPR011330">
    <property type="entry name" value="Glyco_hydro/deAcase_b/a-brl"/>
</dbReference>
<proteinExistence type="predicted"/>
<evidence type="ECO:0000256" key="1">
    <source>
        <dbReference type="ARBA" id="ARBA00022723"/>
    </source>
</evidence>
<dbReference type="EMBL" id="DSUJ01000008">
    <property type="protein sequence ID" value="HFI91626.1"/>
    <property type="molecule type" value="Genomic_DNA"/>
</dbReference>
<dbReference type="PANTHER" id="PTHR10587">
    <property type="entry name" value="GLYCOSYL TRANSFERASE-RELATED"/>
    <property type="match status" value="1"/>
</dbReference>
<comment type="caution">
    <text evidence="4">The sequence shown here is derived from an EMBL/GenBank/DDBJ whole genome shotgun (WGS) entry which is preliminary data.</text>
</comment>